<evidence type="ECO:0000256" key="1">
    <source>
        <dbReference type="ARBA" id="ARBA00010875"/>
    </source>
</evidence>
<dbReference type="KEGG" id="mpad:KEF85_11990"/>
<comment type="function">
    <text evidence="8">Single strand-specific metallo-endoribonuclease involved in late-stage 70S ribosome quality control and in maturation of the 3' terminus of the 16S rRNA.</text>
</comment>
<keyword evidence="5 8" id="KW-0255">Endonuclease</keyword>
<dbReference type="InterPro" id="IPR020549">
    <property type="entry name" value="YbeY_CS"/>
</dbReference>
<accession>A0A975R9A4</accession>
<dbReference type="RefSeq" id="WP_215580877.1">
    <property type="nucleotide sequence ID" value="NZ_CP073754.1"/>
</dbReference>
<keyword evidence="3 8" id="KW-0540">Nuclease</keyword>
<dbReference type="GO" id="GO:0006364">
    <property type="term" value="P:rRNA processing"/>
    <property type="evidence" value="ECO:0007669"/>
    <property type="project" value="UniProtKB-UniRule"/>
</dbReference>
<dbReference type="NCBIfam" id="TIGR00043">
    <property type="entry name" value="rRNA maturation RNase YbeY"/>
    <property type="match status" value="1"/>
</dbReference>
<evidence type="ECO:0000256" key="3">
    <source>
        <dbReference type="ARBA" id="ARBA00022722"/>
    </source>
</evidence>
<comment type="similarity">
    <text evidence="1 8">Belongs to the endoribonuclease YbeY family.</text>
</comment>
<keyword evidence="4 8" id="KW-0479">Metal-binding</keyword>
<feature type="binding site" evidence="8">
    <location>
        <position position="121"/>
    </location>
    <ligand>
        <name>Zn(2+)</name>
        <dbReference type="ChEBI" id="CHEBI:29105"/>
        <note>catalytic</note>
    </ligand>
</feature>
<keyword evidence="10" id="KW-1185">Reference proteome</keyword>
<evidence type="ECO:0000256" key="2">
    <source>
        <dbReference type="ARBA" id="ARBA00022517"/>
    </source>
</evidence>
<dbReference type="Proteomes" id="UP000676649">
    <property type="component" value="Chromosome"/>
</dbReference>
<dbReference type="GO" id="GO:0004222">
    <property type="term" value="F:metalloendopeptidase activity"/>
    <property type="evidence" value="ECO:0007669"/>
    <property type="project" value="InterPro"/>
</dbReference>
<feature type="binding site" evidence="8">
    <location>
        <position position="111"/>
    </location>
    <ligand>
        <name>Zn(2+)</name>
        <dbReference type="ChEBI" id="CHEBI:29105"/>
        <note>catalytic</note>
    </ligand>
</feature>
<reference evidence="9" key="1">
    <citation type="submission" date="2021-04" db="EMBL/GenBank/DDBJ databases">
        <title>Draft genome sequence data of methanotrophic Methylovulum sp. strain S1L and Methylomonas sp. strain S2AM isolated from boreal lake water columns.</title>
        <authorList>
            <person name="Rissanen A.J."/>
            <person name="Mangayil R."/>
            <person name="Svenning M.M."/>
            <person name="Khanongnuch R."/>
        </authorList>
    </citation>
    <scope>NUCLEOTIDE SEQUENCE</scope>
    <source>
        <strain evidence="9">S2AM</strain>
    </source>
</reference>
<dbReference type="EC" id="3.1.-.-" evidence="8"/>
<sequence>MNYIELQIACTGVDYPTEQQFLAWVDAALPAQEQDSEIVIRLVDAAESAELNLQYRHKTGPTNILSFPFEAPPGIEMDLLGDLVMCVPVILQEAGQQTKPQMQHWAHITIHGVLHLLGYDHIEDADAEEMEALEIDILSRLNIANPYLEQSENTP</sequence>
<dbReference type="PROSITE" id="PS01306">
    <property type="entry name" value="UPF0054"/>
    <property type="match status" value="1"/>
</dbReference>
<dbReference type="GO" id="GO:0004521">
    <property type="term" value="F:RNA endonuclease activity"/>
    <property type="evidence" value="ECO:0007669"/>
    <property type="project" value="UniProtKB-UniRule"/>
</dbReference>
<protein>
    <recommendedName>
        <fullName evidence="8">Endoribonuclease YbeY</fullName>
        <ecNumber evidence="8">3.1.-.-</ecNumber>
    </recommendedName>
</protein>
<comment type="cofactor">
    <cofactor evidence="8">
        <name>Zn(2+)</name>
        <dbReference type="ChEBI" id="CHEBI:29105"/>
    </cofactor>
    <text evidence="8">Binds 1 zinc ion.</text>
</comment>
<dbReference type="SUPFAM" id="SSF55486">
    <property type="entry name" value="Metalloproteases ('zincins'), catalytic domain"/>
    <property type="match status" value="1"/>
</dbReference>
<dbReference type="EMBL" id="CP073754">
    <property type="protein sequence ID" value="QWF70068.1"/>
    <property type="molecule type" value="Genomic_DNA"/>
</dbReference>
<gene>
    <name evidence="8 9" type="primary">ybeY</name>
    <name evidence="9" type="ORF">KEF85_11990</name>
</gene>
<comment type="subcellular location">
    <subcellularLocation>
        <location evidence="8">Cytoplasm</location>
    </subcellularLocation>
</comment>
<evidence type="ECO:0000256" key="5">
    <source>
        <dbReference type="ARBA" id="ARBA00022759"/>
    </source>
</evidence>
<keyword evidence="2 8" id="KW-0690">Ribosome biogenesis</keyword>
<evidence type="ECO:0000313" key="9">
    <source>
        <dbReference type="EMBL" id="QWF70068.1"/>
    </source>
</evidence>
<dbReference type="InterPro" id="IPR023091">
    <property type="entry name" value="MetalPrtase_cat_dom_sf_prd"/>
</dbReference>
<keyword evidence="6 8" id="KW-0378">Hydrolase</keyword>
<organism evidence="9 10">
    <name type="scientific">Methylomonas paludis</name>
    <dbReference type="NCBI Taxonomy" id="1173101"/>
    <lineage>
        <taxon>Bacteria</taxon>
        <taxon>Pseudomonadati</taxon>
        <taxon>Pseudomonadota</taxon>
        <taxon>Gammaproteobacteria</taxon>
        <taxon>Methylococcales</taxon>
        <taxon>Methylococcaceae</taxon>
        <taxon>Methylomonas</taxon>
    </lineage>
</organism>
<keyword evidence="8" id="KW-0963">Cytoplasm</keyword>
<dbReference type="Gene3D" id="3.40.390.30">
    <property type="entry name" value="Metalloproteases ('zincins'), catalytic domain"/>
    <property type="match status" value="1"/>
</dbReference>
<evidence type="ECO:0000313" key="10">
    <source>
        <dbReference type="Proteomes" id="UP000676649"/>
    </source>
</evidence>
<feature type="binding site" evidence="8">
    <location>
        <position position="115"/>
    </location>
    <ligand>
        <name>Zn(2+)</name>
        <dbReference type="ChEBI" id="CHEBI:29105"/>
        <note>catalytic</note>
    </ligand>
</feature>
<dbReference type="GO" id="GO:0008270">
    <property type="term" value="F:zinc ion binding"/>
    <property type="evidence" value="ECO:0007669"/>
    <property type="project" value="UniProtKB-UniRule"/>
</dbReference>
<dbReference type="GO" id="GO:0005737">
    <property type="term" value="C:cytoplasm"/>
    <property type="evidence" value="ECO:0007669"/>
    <property type="project" value="UniProtKB-SubCell"/>
</dbReference>
<keyword evidence="8" id="KW-0698">rRNA processing</keyword>
<name>A0A975R9A4_9GAMM</name>
<dbReference type="InterPro" id="IPR002036">
    <property type="entry name" value="YbeY"/>
</dbReference>
<dbReference type="Pfam" id="PF02130">
    <property type="entry name" value="YbeY"/>
    <property type="match status" value="1"/>
</dbReference>
<evidence type="ECO:0000256" key="4">
    <source>
        <dbReference type="ARBA" id="ARBA00022723"/>
    </source>
</evidence>
<evidence type="ECO:0000256" key="8">
    <source>
        <dbReference type="HAMAP-Rule" id="MF_00009"/>
    </source>
</evidence>
<dbReference type="HAMAP" id="MF_00009">
    <property type="entry name" value="Endoribonucl_YbeY"/>
    <property type="match status" value="1"/>
</dbReference>
<dbReference type="PANTHER" id="PTHR46986">
    <property type="entry name" value="ENDORIBONUCLEASE YBEY, CHLOROPLASTIC"/>
    <property type="match status" value="1"/>
</dbReference>
<dbReference type="PANTHER" id="PTHR46986:SF1">
    <property type="entry name" value="ENDORIBONUCLEASE YBEY, CHLOROPLASTIC"/>
    <property type="match status" value="1"/>
</dbReference>
<evidence type="ECO:0000256" key="7">
    <source>
        <dbReference type="ARBA" id="ARBA00022833"/>
    </source>
</evidence>
<evidence type="ECO:0000256" key="6">
    <source>
        <dbReference type="ARBA" id="ARBA00022801"/>
    </source>
</evidence>
<keyword evidence="7 8" id="KW-0862">Zinc</keyword>
<proteinExistence type="inferred from homology"/>
<dbReference type="AlphaFoldDB" id="A0A975R9A4"/>